<evidence type="ECO:0000256" key="3">
    <source>
        <dbReference type="ARBA" id="ARBA00022692"/>
    </source>
</evidence>
<evidence type="ECO:0000256" key="5">
    <source>
        <dbReference type="ARBA" id="ARBA00023136"/>
    </source>
</evidence>
<evidence type="ECO:0000313" key="8">
    <source>
        <dbReference type="Proteomes" id="UP000774617"/>
    </source>
</evidence>
<evidence type="ECO:0000256" key="6">
    <source>
        <dbReference type="RuleBase" id="RU363053"/>
    </source>
</evidence>
<dbReference type="Proteomes" id="UP000774617">
    <property type="component" value="Unassembled WGS sequence"/>
</dbReference>
<accession>A0ABQ8FUB7</accession>
<keyword evidence="5 6" id="KW-0472">Membrane</keyword>
<reference evidence="7 8" key="1">
    <citation type="journal article" date="2021" name="Nat. Commun.">
        <title>Genetic determinants of endophytism in the Arabidopsis root mycobiome.</title>
        <authorList>
            <person name="Mesny F."/>
            <person name="Miyauchi S."/>
            <person name="Thiergart T."/>
            <person name="Pickel B."/>
            <person name="Atanasova L."/>
            <person name="Karlsson M."/>
            <person name="Huettel B."/>
            <person name="Barry K.W."/>
            <person name="Haridas S."/>
            <person name="Chen C."/>
            <person name="Bauer D."/>
            <person name="Andreopoulos W."/>
            <person name="Pangilinan J."/>
            <person name="LaButti K."/>
            <person name="Riley R."/>
            <person name="Lipzen A."/>
            <person name="Clum A."/>
            <person name="Drula E."/>
            <person name="Henrissat B."/>
            <person name="Kohler A."/>
            <person name="Grigoriev I.V."/>
            <person name="Martin F.M."/>
            <person name="Hacquard S."/>
        </authorList>
    </citation>
    <scope>NUCLEOTIDE SEQUENCE [LARGE SCALE GENOMIC DNA]</scope>
    <source>
        <strain evidence="7 8">MPI-SDFR-AT-0080</strain>
    </source>
</reference>
<evidence type="ECO:0000256" key="4">
    <source>
        <dbReference type="ARBA" id="ARBA00022989"/>
    </source>
</evidence>
<comment type="subcellular location">
    <subcellularLocation>
        <location evidence="1">Membrane</location>
        <topology evidence="1">Multi-pass membrane protein</topology>
    </subcellularLocation>
</comment>
<protein>
    <recommendedName>
        <fullName evidence="9">Mpv17/PMP22</fullName>
    </recommendedName>
</protein>
<dbReference type="EMBL" id="JAGTJR010000052">
    <property type="protein sequence ID" value="KAH7027086.1"/>
    <property type="molecule type" value="Genomic_DNA"/>
</dbReference>
<keyword evidence="4 6" id="KW-1133">Transmembrane helix</keyword>
<dbReference type="InterPro" id="IPR007248">
    <property type="entry name" value="Mpv17_PMP22"/>
</dbReference>
<dbReference type="PANTHER" id="PTHR11266">
    <property type="entry name" value="PEROXISOMAL MEMBRANE PROTEIN 2, PXMP2 MPV17"/>
    <property type="match status" value="1"/>
</dbReference>
<organism evidence="7 8">
    <name type="scientific">Macrophomina phaseolina</name>
    <dbReference type="NCBI Taxonomy" id="35725"/>
    <lineage>
        <taxon>Eukaryota</taxon>
        <taxon>Fungi</taxon>
        <taxon>Dikarya</taxon>
        <taxon>Ascomycota</taxon>
        <taxon>Pezizomycotina</taxon>
        <taxon>Dothideomycetes</taxon>
        <taxon>Dothideomycetes incertae sedis</taxon>
        <taxon>Botryosphaeriales</taxon>
        <taxon>Botryosphaeriaceae</taxon>
        <taxon>Macrophomina</taxon>
    </lineage>
</organism>
<evidence type="ECO:0000256" key="1">
    <source>
        <dbReference type="ARBA" id="ARBA00004141"/>
    </source>
</evidence>
<keyword evidence="8" id="KW-1185">Reference proteome</keyword>
<dbReference type="Pfam" id="PF04117">
    <property type="entry name" value="Mpv17_PMP22"/>
    <property type="match status" value="1"/>
</dbReference>
<gene>
    <name evidence="7" type="ORF">B0J12DRAFT_684511</name>
</gene>
<sequence>MIEGQRRRVLRALNSRYIYGSIPLLHALVFLLQMAAVSILSRKFNQYYANRPVLTTMITNAVLGGIADTVAQTLTAVRERAVRKPGGVSKDDFFAIEIHELDKKTPYPDDELIPDSRRLPPPFDFERLTRFMAYGFLMAPVQHKWFGFLSRNLPITKDAKMGPAMKRVALDQFIFAPFGLACFFTFMTVAEGGDKRAVMRKFRDVYVPSLKANYIVWPAVQVINFRLMPIQFQIVRRMKPLTTSIPANVTFKAFRLDSWYCVDRIPLLDQCRGRRLSEITQS</sequence>
<keyword evidence="3 6" id="KW-0812">Transmembrane</keyword>
<dbReference type="PANTHER" id="PTHR11266:SF50">
    <property type="entry name" value="VACUOLAR MEMBRANE PROTEIN YOR292C"/>
    <property type="match status" value="1"/>
</dbReference>
<evidence type="ECO:0000256" key="2">
    <source>
        <dbReference type="ARBA" id="ARBA00006824"/>
    </source>
</evidence>
<name>A0ABQ8FUB7_9PEZI</name>
<evidence type="ECO:0008006" key="9">
    <source>
        <dbReference type="Google" id="ProtNLM"/>
    </source>
</evidence>
<feature type="transmembrane region" description="Helical" evidence="6">
    <location>
        <begin position="168"/>
        <end position="190"/>
    </location>
</feature>
<feature type="transmembrane region" description="Helical" evidence="6">
    <location>
        <begin position="17"/>
        <end position="41"/>
    </location>
</feature>
<comment type="caution">
    <text evidence="7">The sequence shown here is derived from an EMBL/GenBank/DDBJ whole genome shotgun (WGS) entry which is preliminary data.</text>
</comment>
<feature type="transmembrane region" description="Helical" evidence="6">
    <location>
        <begin position="210"/>
        <end position="228"/>
    </location>
</feature>
<comment type="similarity">
    <text evidence="2 6">Belongs to the peroxisomal membrane protein PXMP2/4 family.</text>
</comment>
<proteinExistence type="inferred from homology"/>
<evidence type="ECO:0000313" key="7">
    <source>
        <dbReference type="EMBL" id="KAH7027086.1"/>
    </source>
</evidence>